<gene>
    <name evidence="4" type="ORF">SAMN04489707_104322</name>
</gene>
<evidence type="ECO:0000259" key="3">
    <source>
        <dbReference type="PROSITE" id="PS51371"/>
    </source>
</evidence>
<reference evidence="4 5" key="1">
    <citation type="submission" date="2016-10" db="EMBL/GenBank/DDBJ databases">
        <authorList>
            <person name="de Groot N.N."/>
        </authorList>
    </citation>
    <scope>NUCLEOTIDE SEQUENCE [LARGE SCALE GENOMIC DNA]</scope>
    <source>
        <strain evidence="4 5">R-24608</strain>
    </source>
</reference>
<protein>
    <submittedName>
        <fullName evidence="4">CBS domain-containing protein</fullName>
    </submittedName>
</protein>
<evidence type="ECO:0000256" key="1">
    <source>
        <dbReference type="ARBA" id="ARBA00023122"/>
    </source>
</evidence>
<accession>A0A1I7KAJ4</accession>
<feature type="domain" description="CBS" evidence="3">
    <location>
        <begin position="161"/>
        <end position="219"/>
    </location>
</feature>
<dbReference type="PANTHER" id="PTHR43080:SF2">
    <property type="entry name" value="CBS DOMAIN-CONTAINING PROTEIN"/>
    <property type="match status" value="1"/>
</dbReference>
<sequence length="229" mass="24804">MFFVFGPGGQMFRGSADQLAQVGPVRRLQRTRSVQMQSANIEETSPVPVFPPPQGPATRPLAQDAVAAYNQTAQGPQERRQPLTHVRDVMSRNMLTIPPDMPIGEAWQRLAERNLGQAPVITPQGQVVGLLLRVDMAPLELLPAPDTLHQALAQRTAAEVMVSPVPTVDSGTELRRVARVLIDADLPGLPVTDAAGQLEGFVSRTDILRAVATDPPLDLWSGPRPAQRI</sequence>
<dbReference type="Pfam" id="PF00571">
    <property type="entry name" value="CBS"/>
    <property type="match status" value="2"/>
</dbReference>
<dbReference type="PROSITE" id="PS51371">
    <property type="entry name" value="CBS"/>
    <property type="match status" value="2"/>
</dbReference>
<dbReference type="EMBL" id="FPBX01000043">
    <property type="protein sequence ID" value="SFU94463.1"/>
    <property type="molecule type" value="Genomic_DNA"/>
</dbReference>
<dbReference type="SUPFAM" id="SSF54631">
    <property type="entry name" value="CBS-domain pair"/>
    <property type="match status" value="1"/>
</dbReference>
<dbReference type="STRING" id="343013.SAMN04489707_104322"/>
<dbReference type="Proteomes" id="UP000183656">
    <property type="component" value="Unassembled WGS sequence"/>
</dbReference>
<dbReference type="SMART" id="SM00116">
    <property type="entry name" value="CBS"/>
    <property type="match status" value="2"/>
</dbReference>
<dbReference type="CDD" id="cd02205">
    <property type="entry name" value="CBS_pair_SF"/>
    <property type="match status" value="1"/>
</dbReference>
<dbReference type="Gene3D" id="3.10.580.10">
    <property type="entry name" value="CBS-domain"/>
    <property type="match status" value="2"/>
</dbReference>
<evidence type="ECO:0000313" key="5">
    <source>
        <dbReference type="Proteomes" id="UP000183656"/>
    </source>
</evidence>
<dbReference type="OrthoDB" id="9811720at2"/>
<evidence type="ECO:0000313" key="4">
    <source>
        <dbReference type="EMBL" id="SFU94463.1"/>
    </source>
</evidence>
<keyword evidence="1 2" id="KW-0129">CBS domain</keyword>
<dbReference type="InterPro" id="IPR000644">
    <property type="entry name" value="CBS_dom"/>
</dbReference>
<dbReference type="RefSeq" id="WP_054257627.1">
    <property type="nucleotide sequence ID" value="NZ_CYIG01000047.1"/>
</dbReference>
<dbReference type="PANTHER" id="PTHR43080">
    <property type="entry name" value="CBS DOMAIN-CONTAINING PROTEIN CBSX3, MITOCHONDRIAL"/>
    <property type="match status" value="1"/>
</dbReference>
<dbReference type="AlphaFoldDB" id="A0A1I7KAJ4"/>
<dbReference type="InterPro" id="IPR051257">
    <property type="entry name" value="Diverse_CBS-Domain"/>
</dbReference>
<dbReference type="InterPro" id="IPR046342">
    <property type="entry name" value="CBS_dom_sf"/>
</dbReference>
<evidence type="ECO:0000256" key="2">
    <source>
        <dbReference type="PROSITE-ProRule" id="PRU00703"/>
    </source>
</evidence>
<feature type="domain" description="CBS" evidence="3">
    <location>
        <begin position="90"/>
        <end position="147"/>
    </location>
</feature>
<organism evidence="4 5">
    <name type="scientific">Paenacidovorax caeni</name>
    <dbReference type="NCBI Taxonomy" id="343013"/>
    <lineage>
        <taxon>Bacteria</taxon>
        <taxon>Pseudomonadati</taxon>
        <taxon>Pseudomonadota</taxon>
        <taxon>Betaproteobacteria</taxon>
        <taxon>Burkholderiales</taxon>
        <taxon>Comamonadaceae</taxon>
        <taxon>Paenacidovorax</taxon>
    </lineage>
</organism>
<name>A0A1I7KAJ4_9BURK</name>
<proteinExistence type="predicted"/>
<keyword evidence="5" id="KW-1185">Reference proteome</keyword>